<keyword evidence="6" id="KW-1185">Reference proteome</keyword>
<protein>
    <submittedName>
        <fullName evidence="4">Putative membrane protein YdbT with pleckstrin-like domain</fullName>
    </submittedName>
</protein>
<dbReference type="RefSeq" id="WP_183501990.1">
    <property type="nucleotide sequence ID" value="NZ_BSPG01000025.1"/>
</dbReference>
<feature type="transmembrane region" description="Helical" evidence="1">
    <location>
        <begin position="49"/>
        <end position="74"/>
    </location>
</feature>
<evidence type="ECO:0000313" key="6">
    <source>
        <dbReference type="Proteomes" id="UP001156881"/>
    </source>
</evidence>
<proteinExistence type="predicted"/>
<dbReference type="Proteomes" id="UP001156881">
    <property type="component" value="Unassembled WGS sequence"/>
</dbReference>
<dbReference type="Proteomes" id="UP000517759">
    <property type="component" value="Unassembled WGS sequence"/>
</dbReference>
<accession>A0A7W6F5E0</accession>
<dbReference type="Pfam" id="PF03703">
    <property type="entry name" value="bPH_2"/>
    <property type="match status" value="1"/>
</dbReference>
<gene>
    <name evidence="3" type="ORF">GCM10007884_36180</name>
    <name evidence="4" type="ORF">GGR33_000732</name>
</gene>
<dbReference type="InterPro" id="IPR005182">
    <property type="entry name" value="YdbS-like_PH"/>
</dbReference>
<feature type="transmembrane region" description="Helical" evidence="1">
    <location>
        <begin position="12"/>
        <end position="37"/>
    </location>
</feature>
<comment type="caution">
    <text evidence="4">The sequence shown here is derived from an EMBL/GenBank/DDBJ whole genome shotgun (WGS) entry which is preliminary data.</text>
</comment>
<keyword evidence="1" id="KW-0472">Membrane</keyword>
<reference evidence="3" key="1">
    <citation type="journal article" date="2014" name="Int. J. Syst. Evol. Microbiol.">
        <title>Complete genome of a new Firmicutes species belonging to the dominant human colonic microbiota ('Ruminococcus bicirculans') reveals two chromosomes and a selective capacity to utilize plant glucans.</title>
        <authorList>
            <consortium name="NISC Comparative Sequencing Program"/>
            <person name="Wegmann U."/>
            <person name="Louis P."/>
            <person name="Goesmann A."/>
            <person name="Henrissat B."/>
            <person name="Duncan S.H."/>
            <person name="Flint H.J."/>
        </authorList>
    </citation>
    <scope>NUCLEOTIDE SEQUENCE</scope>
    <source>
        <strain evidence="3">NBRC 107710</strain>
    </source>
</reference>
<evidence type="ECO:0000313" key="5">
    <source>
        <dbReference type="Proteomes" id="UP000517759"/>
    </source>
</evidence>
<dbReference type="EMBL" id="BSPG01000025">
    <property type="protein sequence ID" value="GLS45627.1"/>
    <property type="molecule type" value="Genomic_DNA"/>
</dbReference>
<evidence type="ECO:0000313" key="4">
    <source>
        <dbReference type="EMBL" id="MBB3901252.1"/>
    </source>
</evidence>
<organism evidence="4 5">
    <name type="scientific">Methylobacterium brachythecii</name>
    <dbReference type="NCBI Taxonomy" id="1176177"/>
    <lineage>
        <taxon>Bacteria</taxon>
        <taxon>Pseudomonadati</taxon>
        <taxon>Pseudomonadota</taxon>
        <taxon>Alphaproteobacteria</taxon>
        <taxon>Hyphomicrobiales</taxon>
        <taxon>Methylobacteriaceae</taxon>
        <taxon>Methylobacterium</taxon>
    </lineage>
</organism>
<dbReference type="EMBL" id="JACIDN010000001">
    <property type="protein sequence ID" value="MBB3901252.1"/>
    <property type="molecule type" value="Genomic_DNA"/>
</dbReference>
<keyword evidence="1" id="KW-0812">Transmembrane</keyword>
<reference evidence="4 5" key="3">
    <citation type="submission" date="2020-08" db="EMBL/GenBank/DDBJ databases">
        <title>Genomic Encyclopedia of Type Strains, Phase IV (KMG-IV): sequencing the most valuable type-strain genomes for metagenomic binning, comparative biology and taxonomic classification.</title>
        <authorList>
            <person name="Goeker M."/>
        </authorList>
    </citation>
    <scope>NUCLEOTIDE SEQUENCE [LARGE SCALE GENOMIC DNA]</scope>
    <source>
        <strain evidence="4 5">DSM 24105</strain>
    </source>
</reference>
<name>A0A7W6F5E0_9HYPH</name>
<evidence type="ECO:0000259" key="2">
    <source>
        <dbReference type="Pfam" id="PF03703"/>
    </source>
</evidence>
<reference evidence="6" key="2">
    <citation type="journal article" date="2019" name="Int. J. Syst. Evol. Microbiol.">
        <title>The Global Catalogue of Microorganisms (GCM) 10K type strain sequencing project: providing services to taxonomists for standard genome sequencing and annotation.</title>
        <authorList>
            <consortium name="The Broad Institute Genomics Platform"/>
            <consortium name="The Broad Institute Genome Sequencing Center for Infectious Disease"/>
            <person name="Wu L."/>
            <person name="Ma J."/>
        </authorList>
    </citation>
    <scope>NUCLEOTIDE SEQUENCE [LARGE SCALE GENOMIC DNA]</scope>
    <source>
        <strain evidence="6">NBRC 107710</strain>
    </source>
</reference>
<keyword evidence="1" id="KW-1133">Transmembrane helix</keyword>
<evidence type="ECO:0000256" key="1">
    <source>
        <dbReference type="SAM" id="Phobius"/>
    </source>
</evidence>
<feature type="domain" description="YdbS-like PH" evidence="2">
    <location>
        <begin position="82"/>
        <end position="175"/>
    </location>
</feature>
<reference evidence="3" key="4">
    <citation type="submission" date="2023-01" db="EMBL/GenBank/DDBJ databases">
        <title>Draft genome sequence of Methylobacterium brachythecii strain NBRC 107710.</title>
        <authorList>
            <person name="Sun Q."/>
            <person name="Mori K."/>
        </authorList>
    </citation>
    <scope>NUCLEOTIDE SEQUENCE</scope>
    <source>
        <strain evidence="3">NBRC 107710</strain>
    </source>
</reference>
<dbReference type="AlphaFoldDB" id="A0A7W6F5E0"/>
<sequence>MREAPTATFRPVFVPWIAVVQQLPFQLFFTLWAGAFFGGMFQTFLRPMLGAMSLTVSPAVFVGVLVFIGFPIVVAGTRAMNYRNTQYRLFSDRLEVEEGFMTLHEKRIMFRDVREVSIRRGVLQRTAGLGSVYLATQATGTGQAWSPFRLLGTGSTFGSGAMIMDIPDAGEAYERIRDLVDGTRHD</sequence>
<evidence type="ECO:0000313" key="3">
    <source>
        <dbReference type="EMBL" id="GLS45627.1"/>
    </source>
</evidence>